<proteinExistence type="predicted"/>
<evidence type="ECO:0000313" key="2">
    <source>
        <dbReference type="EMBL" id="GAT42714.1"/>
    </source>
</evidence>
<organism evidence="2 3">
    <name type="scientific">Mycena chlorophos</name>
    <name type="common">Agaric fungus</name>
    <name type="synonym">Agaricus chlorophos</name>
    <dbReference type="NCBI Taxonomy" id="658473"/>
    <lineage>
        <taxon>Eukaryota</taxon>
        <taxon>Fungi</taxon>
        <taxon>Dikarya</taxon>
        <taxon>Basidiomycota</taxon>
        <taxon>Agaricomycotina</taxon>
        <taxon>Agaricomycetes</taxon>
        <taxon>Agaricomycetidae</taxon>
        <taxon>Agaricales</taxon>
        <taxon>Marasmiineae</taxon>
        <taxon>Mycenaceae</taxon>
        <taxon>Mycena</taxon>
    </lineage>
</organism>
<feature type="compositionally biased region" description="Basic and acidic residues" evidence="1">
    <location>
        <begin position="173"/>
        <end position="183"/>
    </location>
</feature>
<feature type="region of interest" description="Disordered" evidence="1">
    <location>
        <begin position="303"/>
        <end position="392"/>
    </location>
</feature>
<reference evidence="2" key="1">
    <citation type="submission" date="2014-09" db="EMBL/GenBank/DDBJ databases">
        <title>Genome sequence of the luminous mushroom Mycena chlorophos for searching fungal bioluminescence genes.</title>
        <authorList>
            <person name="Tanaka Y."/>
            <person name="Kasuga D."/>
            <person name="Oba Y."/>
            <person name="Hase S."/>
            <person name="Sato K."/>
            <person name="Oba Y."/>
            <person name="Sakakibara Y."/>
        </authorList>
    </citation>
    <scope>NUCLEOTIDE SEQUENCE</scope>
</reference>
<accession>A0ABQ0KX51</accession>
<feature type="region of interest" description="Disordered" evidence="1">
    <location>
        <begin position="1"/>
        <end position="106"/>
    </location>
</feature>
<protein>
    <submittedName>
        <fullName evidence="2">Uncharacterized protein</fullName>
    </submittedName>
</protein>
<dbReference type="Proteomes" id="UP000815677">
    <property type="component" value="Unassembled WGS sequence"/>
</dbReference>
<sequence>MRPRLRGLPEHKPCWTAASRGGGTETRSNRRQHPNGSRCACRDSRNSSASAPQSTPPQTRCRPGRLLVDWPLDTSSPAKGRHARSTANRKASHNHRHAQLRRTHPQAQGRLSVAWVGVESQHASIVEFSIGCAGTCLVWSPLRVKTVGDSPNWDKDHSLDIILSNKSLEDEDGPTKEHTDGSRRQASHLVNCEIHCTTVPAQSLPCTESEAPTSTLRISRSRHDITSLGLSRTRVESALKRTGTASKGSGSCRAGLQELLKCPENADVLVDSPKLPLEASQESEEFEDKQKFHLRIEQVSPTVQTDGPFTGTNALPAARHAGTGGGPDRPPNDPRRSYLRQIKAIRLGTPSPASLHRGRAQAESFSSRPGPQATHATNELSSRPPPEKLTGLRHGYVQYIGYRLR</sequence>
<feature type="region of interest" description="Disordered" evidence="1">
    <location>
        <begin position="166"/>
        <end position="185"/>
    </location>
</feature>
<feature type="compositionally biased region" description="Low complexity" evidence="1">
    <location>
        <begin position="47"/>
        <end position="59"/>
    </location>
</feature>
<feature type="compositionally biased region" description="Basic residues" evidence="1">
    <location>
        <begin position="90"/>
        <end position="104"/>
    </location>
</feature>
<evidence type="ECO:0000256" key="1">
    <source>
        <dbReference type="SAM" id="MobiDB-lite"/>
    </source>
</evidence>
<evidence type="ECO:0000313" key="3">
    <source>
        <dbReference type="Proteomes" id="UP000815677"/>
    </source>
</evidence>
<name>A0ABQ0KX51_MYCCL</name>
<gene>
    <name evidence="2" type="ORF">MCHLO_00417</name>
</gene>
<feature type="compositionally biased region" description="Polar residues" evidence="1">
    <location>
        <begin position="363"/>
        <end position="381"/>
    </location>
</feature>
<feature type="compositionally biased region" description="Polar residues" evidence="1">
    <location>
        <begin position="303"/>
        <end position="313"/>
    </location>
</feature>
<dbReference type="EMBL" id="DF838208">
    <property type="protein sequence ID" value="GAT42714.1"/>
    <property type="molecule type" value="Genomic_DNA"/>
</dbReference>
<keyword evidence="3" id="KW-1185">Reference proteome</keyword>